<dbReference type="EC" id="1.1.1.22" evidence="3 8"/>
<feature type="domain" description="UDP-glucose/GDP-mannose dehydrogenase C-terminal" evidence="12">
    <location>
        <begin position="315"/>
        <end position="417"/>
    </location>
</feature>
<evidence type="ECO:0000256" key="5">
    <source>
        <dbReference type="ARBA" id="ARBA00023002"/>
    </source>
</evidence>
<dbReference type="STRING" id="929556.Solca_3165"/>
<feature type="binding site" evidence="11">
    <location>
        <position position="86"/>
    </location>
    <ligand>
        <name>NAD(+)</name>
        <dbReference type="ChEBI" id="CHEBI:57540"/>
    </ligand>
</feature>
<evidence type="ECO:0000256" key="6">
    <source>
        <dbReference type="ARBA" id="ARBA00023027"/>
    </source>
</evidence>
<keyword evidence="5 8" id="KW-0560">Oxidoreductase</keyword>
<dbReference type="HOGENOM" id="CLU_023810_1_2_10"/>
<dbReference type="InterPro" id="IPR001732">
    <property type="entry name" value="UDP-Glc/GDP-Man_DH_N"/>
</dbReference>
<dbReference type="InterPro" id="IPR014027">
    <property type="entry name" value="UDP-Glc/GDP-Man_DH_C"/>
</dbReference>
<dbReference type="InterPro" id="IPR017476">
    <property type="entry name" value="UDP-Glc/GDP-Man"/>
</dbReference>
<reference evidence="13" key="1">
    <citation type="submission" date="2012-02" db="EMBL/GenBank/DDBJ databases">
        <title>The complete genome of Solitalea canadensis DSM 3403.</title>
        <authorList>
            <consortium name="US DOE Joint Genome Institute (JGI-PGF)"/>
            <person name="Lucas S."/>
            <person name="Copeland A."/>
            <person name="Lapidus A."/>
            <person name="Glavina del Rio T."/>
            <person name="Dalin E."/>
            <person name="Tice H."/>
            <person name="Bruce D."/>
            <person name="Goodwin L."/>
            <person name="Pitluck S."/>
            <person name="Peters L."/>
            <person name="Ovchinnikova G."/>
            <person name="Lu M."/>
            <person name="Kyrpides N."/>
            <person name="Mavromatis K."/>
            <person name="Ivanova N."/>
            <person name="Brettin T."/>
            <person name="Detter J.C."/>
            <person name="Han C."/>
            <person name="Larimer F."/>
            <person name="Land M."/>
            <person name="Hauser L."/>
            <person name="Markowitz V."/>
            <person name="Cheng J.-F."/>
            <person name="Hugenholtz P."/>
            <person name="Woyke T."/>
            <person name="Wu D."/>
            <person name="Spring S."/>
            <person name="Schroeder M."/>
            <person name="Kopitz M."/>
            <person name="Brambilla E."/>
            <person name="Klenk H.-P."/>
            <person name="Eisen J.A."/>
        </authorList>
    </citation>
    <scope>NUCLEOTIDE SEQUENCE</scope>
    <source>
        <strain evidence="13">DSM 3403</strain>
    </source>
</reference>
<feature type="binding site" evidence="11">
    <location>
        <position position="121"/>
    </location>
    <ligand>
        <name>NAD(+)</name>
        <dbReference type="ChEBI" id="CHEBI:57540"/>
    </ligand>
</feature>
<feature type="binding site" evidence="10">
    <location>
        <begin position="150"/>
        <end position="153"/>
    </location>
    <ligand>
        <name>substrate</name>
    </ligand>
</feature>
<evidence type="ECO:0000256" key="1">
    <source>
        <dbReference type="ARBA" id="ARBA00004701"/>
    </source>
</evidence>
<evidence type="ECO:0000313" key="13">
    <source>
        <dbReference type="EMBL" id="AFD08178.1"/>
    </source>
</evidence>
<comment type="similarity">
    <text evidence="2 8">Belongs to the UDP-glucose/GDP-mannose dehydrogenase family.</text>
</comment>
<feature type="binding site" evidence="10">
    <location>
        <position position="258"/>
    </location>
    <ligand>
        <name>substrate</name>
    </ligand>
</feature>
<dbReference type="PIRSF" id="PIRSF500134">
    <property type="entry name" value="UDPglc_DH_bac"/>
    <property type="match status" value="1"/>
</dbReference>
<name>H8KNP5_SOLCM</name>
<dbReference type="GO" id="GO:0006065">
    <property type="term" value="P:UDP-glucuronate biosynthetic process"/>
    <property type="evidence" value="ECO:0007669"/>
    <property type="project" value="UniProtKB-UniPathway"/>
</dbReference>
<feature type="binding site" evidence="11">
    <location>
        <position position="329"/>
    </location>
    <ligand>
        <name>NAD(+)</name>
        <dbReference type="ChEBI" id="CHEBI:57540"/>
    </ligand>
</feature>
<dbReference type="InterPro" id="IPR036291">
    <property type="entry name" value="NAD(P)-bd_dom_sf"/>
</dbReference>
<evidence type="ECO:0000256" key="8">
    <source>
        <dbReference type="PIRNR" id="PIRNR000124"/>
    </source>
</evidence>
<feature type="binding site" evidence="10">
    <location>
        <position position="322"/>
    </location>
    <ligand>
        <name>substrate</name>
    </ligand>
</feature>
<dbReference type="PANTHER" id="PTHR43750:SF3">
    <property type="entry name" value="UDP-GLUCOSE 6-DEHYDROGENASE TUAD"/>
    <property type="match status" value="1"/>
</dbReference>
<dbReference type="PIRSF" id="PIRSF000124">
    <property type="entry name" value="UDPglc_GDPman_dh"/>
    <property type="match status" value="1"/>
</dbReference>
<organism evidence="13 14">
    <name type="scientific">Solitalea canadensis (strain ATCC 29591 / DSM 3403 / JCM 21819 / LMG 8368 / NBRC 15130 / NCIMB 12057 / USAM 9D)</name>
    <name type="common">Flexibacter canadensis</name>
    <dbReference type="NCBI Taxonomy" id="929556"/>
    <lineage>
        <taxon>Bacteria</taxon>
        <taxon>Pseudomonadati</taxon>
        <taxon>Bacteroidota</taxon>
        <taxon>Sphingobacteriia</taxon>
        <taxon>Sphingobacteriales</taxon>
        <taxon>Sphingobacteriaceae</taxon>
        <taxon>Solitalea</taxon>
    </lineage>
</organism>
<protein>
    <recommendedName>
        <fullName evidence="4 8">UDP-glucose 6-dehydrogenase</fullName>
        <ecNumber evidence="3 8">1.1.1.22</ecNumber>
    </recommendedName>
</protein>
<accession>H8KNP5</accession>
<evidence type="ECO:0000256" key="3">
    <source>
        <dbReference type="ARBA" id="ARBA00012954"/>
    </source>
</evidence>
<feature type="binding site" evidence="10">
    <location>
        <position position="205"/>
    </location>
    <ligand>
        <name>substrate</name>
    </ligand>
</feature>
<dbReference type="InterPro" id="IPR014026">
    <property type="entry name" value="UDP-Glc/GDP-Man_DH_dimer"/>
</dbReference>
<evidence type="ECO:0000256" key="9">
    <source>
        <dbReference type="PIRSR" id="PIRSR500134-1"/>
    </source>
</evidence>
<dbReference type="Gene3D" id="3.40.50.720">
    <property type="entry name" value="NAD(P)-binding Rossmann-like Domain"/>
    <property type="match status" value="2"/>
</dbReference>
<dbReference type="SUPFAM" id="SSF48179">
    <property type="entry name" value="6-phosphogluconate dehydrogenase C-terminal domain-like"/>
    <property type="match status" value="1"/>
</dbReference>
<dbReference type="PANTHER" id="PTHR43750">
    <property type="entry name" value="UDP-GLUCOSE 6-DEHYDROGENASE TUAD"/>
    <property type="match status" value="1"/>
</dbReference>
<dbReference type="SUPFAM" id="SSF51735">
    <property type="entry name" value="NAD(P)-binding Rossmann-fold domains"/>
    <property type="match status" value="1"/>
</dbReference>
<evidence type="ECO:0000256" key="10">
    <source>
        <dbReference type="PIRSR" id="PIRSR500134-2"/>
    </source>
</evidence>
<sequence length="445" mass="49368">MKITIIGTGYVGLVTGTCLAETGNDVICVDNNVEKVASMQNGIIPFYEPGLESMFKRNIEQGRLTFTSDLAHGVNESLIIFLALPTPPAEDGSADLSYVIKVSEGIGVCMNDYKIIVNKSTVPVGTTELVRKTIRKYTDTEFDVVSNPEFLREGVAINDFMKPNRIVVGTRSEYAKKVFRELYEPYMRQSDKMIVMDERSAEITKYAANAFLAAKISFMNEISGICEKLGANIEDVRKGIGTDDRIGKQFLYAGIGYGGSCFPKDVLALNKIASDNDCEHEMVESIIKINQAQRKKFVNRIKSFFRGDLAGKTITLWGLSFKPETDDIREAPSIYIIDELSAAGARVVGYDPVAGPFIKSMFGDRVSIADDQYEALTDADALILVTEWSCFRNPNFDTIAGKLKSKVIFDGRNQYDLIKMSELGFNYFSVGRRSVVSNTSIHQLT</sequence>
<keyword evidence="14" id="KW-1185">Reference proteome</keyword>
<feature type="binding site" evidence="11">
    <location>
        <position position="153"/>
    </location>
    <ligand>
        <name>NAD(+)</name>
        <dbReference type="ChEBI" id="CHEBI:57540"/>
    </ligand>
</feature>
<comment type="catalytic activity">
    <reaction evidence="7 8">
        <text>UDP-alpha-D-glucose + 2 NAD(+) + H2O = UDP-alpha-D-glucuronate + 2 NADH + 3 H(+)</text>
        <dbReference type="Rhea" id="RHEA:23596"/>
        <dbReference type="ChEBI" id="CHEBI:15377"/>
        <dbReference type="ChEBI" id="CHEBI:15378"/>
        <dbReference type="ChEBI" id="CHEBI:57540"/>
        <dbReference type="ChEBI" id="CHEBI:57945"/>
        <dbReference type="ChEBI" id="CHEBI:58052"/>
        <dbReference type="ChEBI" id="CHEBI:58885"/>
        <dbReference type="EC" id="1.1.1.22"/>
    </reaction>
</comment>
<feature type="binding site" evidence="11">
    <location>
        <position position="264"/>
    </location>
    <ligand>
        <name>NAD(+)</name>
        <dbReference type="ChEBI" id="CHEBI:57540"/>
    </ligand>
</feature>
<dbReference type="Pfam" id="PF03720">
    <property type="entry name" value="UDPG_MGDP_dh_C"/>
    <property type="match status" value="1"/>
</dbReference>
<dbReference type="InterPro" id="IPR028357">
    <property type="entry name" value="UDPglc_DH_bac"/>
</dbReference>
<dbReference type="SUPFAM" id="SSF52413">
    <property type="entry name" value="UDP-glucose/GDP-mannose dehydrogenase C-terminal domain"/>
    <property type="match status" value="1"/>
</dbReference>
<feature type="binding site" evidence="11">
    <location>
        <position position="35"/>
    </location>
    <ligand>
        <name>NAD(+)</name>
        <dbReference type="ChEBI" id="CHEBI:57540"/>
    </ligand>
</feature>
<dbReference type="eggNOG" id="COG1004">
    <property type="taxonomic scope" value="Bacteria"/>
</dbReference>
<dbReference type="Gene3D" id="1.20.5.100">
    <property type="entry name" value="Cytochrome c1, transmembrane anchor, C-terminal"/>
    <property type="match status" value="1"/>
</dbReference>
<dbReference type="EMBL" id="CP003349">
    <property type="protein sequence ID" value="AFD08178.1"/>
    <property type="molecule type" value="Genomic_DNA"/>
</dbReference>
<feature type="binding site" evidence="11">
    <location>
        <position position="30"/>
    </location>
    <ligand>
        <name>NAD(+)</name>
        <dbReference type="ChEBI" id="CHEBI:57540"/>
    </ligand>
</feature>
<feature type="active site" description="Nucleophile" evidence="9">
    <location>
        <position position="261"/>
    </location>
</feature>
<dbReference type="SMART" id="SM00984">
    <property type="entry name" value="UDPG_MGDP_dh_C"/>
    <property type="match status" value="1"/>
</dbReference>
<gene>
    <name evidence="13" type="ordered locus">Solca_3165</name>
</gene>
<dbReference type="GO" id="GO:0051287">
    <property type="term" value="F:NAD binding"/>
    <property type="evidence" value="ECO:0007669"/>
    <property type="project" value="InterPro"/>
</dbReference>
<evidence type="ECO:0000256" key="2">
    <source>
        <dbReference type="ARBA" id="ARBA00006601"/>
    </source>
</evidence>
<evidence type="ECO:0000313" key="14">
    <source>
        <dbReference type="Proteomes" id="UP000007590"/>
    </source>
</evidence>
<dbReference type="KEGG" id="scn:Solca_3165"/>
<comment type="pathway">
    <text evidence="1">Nucleotide-sugar biosynthesis; UDP-alpha-D-glucuronate biosynthesis; UDP-alpha-D-glucuronate from UDP-alpha-D-glucose: step 1/1.</text>
</comment>
<dbReference type="RefSeq" id="WP_014681403.1">
    <property type="nucleotide sequence ID" value="NC_017770.1"/>
</dbReference>
<dbReference type="Pfam" id="PF03721">
    <property type="entry name" value="UDPG_MGDP_dh_N"/>
    <property type="match status" value="1"/>
</dbReference>
<dbReference type="GO" id="GO:0003979">
    <property type="term" value="F:UDP-glucose 6-dehydrogenase activity"/>
    <property type="evidence" value="ECO:0007669"/>
    <property type="project" value="UniProtKB-EC"/>
</dbReference>
<evidence type="ECO:0000256" key="4">
    <source>
        <dbReference type="ARBA" id="ARBA00015132"/>
    </source>
</evidence>
<dbReference type="AlphaFoldDB" id="H8KNP5"/>
<dbReference type="OrthoDB" id="9803238at2"/>
<evidence type="ECO:0000256" key="11">
    <source>
        <dbReference type="PIRSR" id="PIRSR500134-3"/>
    </source>
</evidence>
<dbReference type="Pfam" id="PF00984">
    <property type="entry name" value="UDPG_MGDP_dh"/>
    <property type="match status" value="1"/>
</dbReference>
<evidence type="ECO:0000256" key="7">
    <source>
        <dbReference type="ARBA" id="ARBA00047473"/>
    </source>
</evidence>
<dbReference type="Proteomes" id="UP000007590">
    <property type="component" value="Chromosome"/>
</dbReference>
<dbReference type="NCBIfam" id="TIGR03026">
    <property type="entry name" value="NDP-sugDHase"/>
    <property type="match status" value="1"/>
</dbReference>
<dbReference type="UniPathway" id="UPA00038">
    <property type="reaction ID" value="UER00491"/>
</dbReference>
<dbReference type="InterPro" id="IPR036220">
    <property type="entry name" value="UDP-Glc/GDP-Man_DH_C_sf"/>
</dbReference>
<feature type="binding site" evidence="10">
    <location>
        <begin position="250"/>
        <end position="254"/>
    </location>
    <ligand>
        <name>substrate</name>
    </ligand>
</feature>
<evidence type="ECO:0000259" key="12">
    <source>
        <dbReference type="SMART" id="SM00984"/>
    </source>
</evidence>
<dbReference type="GO" id="GO:0000271">
    <property type="term" value="P:polysaccharide biosynthetic process"/>
    <property type="evidence" value="ECO:0007669"/>
    <property type="project" value="InterPro"/>
</dbReference>
<keyword evidence="6 8" id="KW-0520">NAD</keyword>
<proteinExistence type="inferred from homology"/>
<dbReference type="InterPro" id="IPR008927">
    <property type="entry name" value="6-PGluconate_DH-like_C_sf"/>
</dbReference>